<sequence>MIHSQNLKRFALTSLIAACLAVISMFLSGTPAQAQLLLAERAAPMKIADAFKLEVRDRDDGTRELTWEIAKGYYLYRDYLAAETEAGTDVPLVSPSGVPKDDPTFGSVEVYYDLVQVDMAAAEGPVTVTYQGCQEDGICYPPVTRTLPALTATPQALASLPADEGSIVTEPARDQGSGFVLAKDSGLIEGLRDRGGVLFVLAGFFAFGLLLAFTPCMFPMYPILAGLLSGQGQKLTARRGVTLSGVYVLAMASAFGLLGVAAAWSGQNLQIVLQSPAAIYLAAAVFVILALSMFGLFELQLPAAWTKRISSVGTSSGGTLGGAATLGFSSALIMGPCVTAPLAGALLYIAGTGDVALGAAALFALGLGQGVPLLVIGALGARALPRAGGWMQGFKLAFGFIFLGMSIWLIGRVSAGPEILVLWSLLLIGGGIFAGAMDLLPVDAGSGRRLLKTAGVFSLLAGAIMMFGAALGGHDPLRPLDRLQASAGTGKDSEKPVNFVTVVSRASLEAALSNGLAKPSLIYVTADWCVTCRVIEREIWADVSVQNALSQMTVIAADVSDFGPEGQAMLDQLGAVGPPTMIFLDNKGREAPNTRIVGDTTVKAVLSSTGVL</sequence>
<dbReference type="GO" id="GO:0016020">
    <property type="term" value="C:membrane"/>
    <property type="evidence" value="ECO:0007669"/>
    <property type="project" value="UniProtKB-SubCell"/>
</dbReference>
<evidence type="ECO:0000259" key="7">
    <source>
        <dbReference type="Pfam" id="PF11412"/>
    </source>
</evidence>
<evidence type="ECO:0000256" key="1">
    <source>
        <dbReference type="ARBA" id="ARBA00004141"/>
    </source>
</evidence>
<evidence type="ECO:0000256" key="2">
    <source>
        <dbReference type="ARBA" id="ARBA00022692"/>
    </source>
</evidence>
<dbReference type="SUPFAM" id="SSF52833">
    <property type="entry name" value="Thioredoxin-like"/>
    <property type="match status" value="1"/>
</dbReference>
<feature type="transmembrane region" description="Helical" evidence="5">
    <location>
        <begin position="419"/>
        <end position="442"/>
    </location>
</feature>
<dbReference type="InterPro" id="IPR036929">
    <property type="entry name" value="DsbDN_sf"/>
</dbReference>
<evidence type="ECO:0000259" key="6">
    <source>
        <dbReference type="Pfam" id="PF02683"/>
    </source>
</evidence>
<feature type="transmembrane region" description="Helical" evidence="5">
    <location>
        <begin position="320"/>
        <end position="349"/>
    </location>
</feature>
<dbReference type="InterPro" id="IPR028250">
    <property type="entry name" value="DsbDN"/>
</dbReference>
<dbReference type="GO" id="GO:0015035">
    <property type="term" value="F:protein-disulfide reductase activity"/>
    <property type="evidence" value="ECO:0007669"/>
    <property type="project" value="TreeGrafter"/>
</dbReference>
<feature type="transmembrane region" description="Helical" evidence="5">
    <location>
        <begin position="393"/>
        <end position="413"/>
    </location>
</feature>
<reference evidence="8" key="1">
    <citation type="journal article" date="2015" name="Nature">
        <title>Complex archaea that bridge the gap between prokaryotes and eukaryotes.</title>
        <authorList>
            <person name="Spang A."/>
            <person name="Saw J.H."/>
            <person name="Jorgensen S.L."/>
            <person name="Zaremba-Niedzwiedzka K."/>
            <person name="Martijn J."/>
            <person name="Lind A.E."/>
            <person name="van Eijk R."/>
            <person name="Schleper C."/>
            <person name="Guy L."/>
            <person name="Ettema T.J."/>
        </authorList>
    </citation>
    <scope>NUCLEOTIDE SEQUENCE</scope>
</reference>
<dbReference type="AlphaFoldDB" id="A0A0F9TG89"/>
<gene>
    <name evidence="8" type="ORF">LCGC14_0733080</name>
</gene>
<feature type="transmembrane region" description="Helical" evidence="5">
    <location>
        <begin position="245"/>
        <end position="265"/>
    </location>
</feature>
<proteinExistence type="predicted"/>
<dbReference type="PROSITE" id="PS00194">
    <property type="entry name" value="THIOREDOXIN_1"/>
    <property type="match status" value="1"/>
</dbReference>
<dbReference type="SUPFAM" id="SSF74863">
    <property type="entry name" value="Thiol:disulfide interchange protein DsbD, N-terminal domain (DsbD-alpha)"/>
    <property type="match status" value="1"/>
</dbReference>
<feature type="transmembrane region" description="Helical" evidence="5">
    <location>
        <begin position="197"/>
        <end position="224"/>
    </location>
</feature>
<dbReference type="PANTHER" id="PTHR32234">
    <property type="entry name" value="THIOL:DISULFIDE INTERCHANGE PROTEIN DSBD"/>
    <property type="match status" value="1"/>
</dbReference>
<keyword evidence="4 5" id="KW-0472">Membrane</keyword>
<keyword evidence="2 5" id="KW-0812">Transmembrane</keyword>
<dbReference type="InterPro" id="IPR003834">
    <property type="entry name" value="Cyt_c_assmbl_TM_dom"/>
</dbReference>
<dbReference type="InterPro" id="IPR017937">
    <property type="entry name" value="Thioredoxin_CS"/>
</dbReference>
<dbReference type="GO" id="GO:0045454">
    <property type="term" value="P:cell redox homeostasis"/>
    <property type="evidence" value="ECO:0007669"/>
    <property type="project" value="TreeGrafter"/>
</dbReference>
<evidence type="ECO:0000256" key="4">
    <source>
        <dbReference type="ARBA" id="ARBA00023136"/>
    </source>
</evidence>
<protein>
    <recommendedName>
        <fullName evidence="9">Protein-disulfide reductase</fullName>
    </recommendedName>
</protein>
<name>A0A0F9TG89_9ZZZZ</name>
<dbReference type="GO" id="GO:0017004">
    <property type="term" value="P:cytochrome complex assembly"/>
    <property type="evidence" value="ECO:0007669"/>
    <property type="project" value="InterPro"/>
</dbReference>
<keyword evidence="3 5" id="KW-1133">Transmembrane helix</keyword>
<dbReference type="NCBIfam" id="NF001419">
    <property type="entry name" value="PRK00293.1"/>
    <property type="match status" value="1"/>
</dbReference>
<feature type="transmembrane region" description="Helical" evidence="5">
    <location>
        <begin position="277"/>
        <end position="299"/>
    </location>
</feature>
<accession>A0A0F9TG89</accession>
<dbReference type="Gene3D" id="3.40.30.10">
    <property type="entry name" value="Glutaredoxin"/>
    <property type="match status" value="1"/>
</dbReference>
<evidence type="ECO:0000256" key="3">
    <source>
        <dbReference type="ARBA" id="ARBA00022989"/>
    </source>
</evidence>
<feature type="domain" description="Cytochrome C biogenesis protein transmembrane" evidence="6">
    <location>
        <begin position="198"/>
        <end position="413"/>
    </location>
</feature>
<dbReference type="Gene3D" id="2.60.40.1250">
    <property type="entry name" value="Thiol:disulfide interchange protein DsbD, N-terminal domain"/>
    <property type="match status" value="1"/>
</dbReference>
<dbReference type="Pfam" id="PF11412">
    <property type="entry name" value="DsbD_N"/>
    <property type="match status" value="1"/>
</dbReference>
<feature type="domain" description="Thiol:disulfide interchange protein DsbD N-terminal" evidence="7">
    <location>
        <begin position="44"/>
        <end position="147"/>
    </location>
</feature>
<evidence type="ECO:0000313" key="8">
    <source>
        <dbReference type="EMBL" id="KKN40473.1"/>
    </source>
</evidence>
<feature type="transmembrane region" description="Helical" evidence="5">
    <location>
        <begin position="454"/>
        <end position="473"/>
    </location>
</feature>
<comment type="caution">
    <text evidence="8">The sequence shown here is derived from an EMBL/GenBank/DDBJ whole genome shotgun (WGS) entry which is preliminary data.</text>
</comment>
<comment type="subcellular location">
    <subcellularLocation>
        <location evidence="1">Membrane</location>
        <topology evidence="1">Multi-pass membrane protein</topology>
    </subcellularLocation>
</comment>
<dbReference type="Pfam" id="PF02683">
    <property type="entry name" value="DsbD_TM"/>
    <property type="match status" value="1"/>
</dbReference>
<dbReference type="PANTHER" id="PTHR32234:SF0">
    <property type="entry name" value="THIOL:DISULFIDE INTERCHANGE PROTEIN DSBD"/>
    <property type="match status" value="1"/>
</dbReference>
<dbReference type="Pfam" id="PF13899">
    <property type="entry name" value="Thioredoxin_7"/>
    <property type="match status" value="1"/>
</dbReference>
<evidence type="ECO:0008006" key="9">
    <source>
        <dbReference type="Google" id="ProtNLM"/>
    </source>
</evidence>
<organism evidence="8">
    <name type="scientific">marine sediment metagenome</name>
    <dbReference type="NCBI Taxonomy" id="412755"/>
    <lineage>
        <taxon>unclassified sequences</taxon>
        <taxon>metagenomes</taxon>
        <taxon>ecological metagenomes</taxon>
    </lineage>
</organism>
<evidence type="ECO:0000256" key="5">
    <source>
        <dbReference type="SAM" id="Phobius"/>
    </source>
</evidence>
<dbReference type="EMBL" id="LAZR01001703">
    <property type="protein sequence ID" value="KKN40473.1"/>
    <property type="molecule type" value="Genomic_DNA"/>
</dbReference>
<dbReference type="InterPro" id="IPR036249">
    <property type="entry name" value="Thioredoxin-like_sf"/>
</dbReference>
<feature type="transmembrane region" description="Helical" evidence="5">
    <location>
        <begin position="355"/>
        <end position="381"/>
    </location>
</feature>